<protein>
    <recommendedName>
        <fullName evidence="10">Galactose-1-phosphate uridylyltransferase</fullName>
        <shortName evidence="10">Gal-1-P uridylyltransferase</shortName>
        <ecNumber evidence="10">2.7.7.12</ecNumber>
    </recommendedName>
    <alternativeName>
        <fullName evidence="10">UDP-glucose--hexose-1-phosphate uridylyltransferase</fullName>
    </alternativeName>
</protein>
<dbReference type="GO" id="GO:0005737">
    <property type="term" value="C:cytoplasm"/>
    <property type="evidence" value="ECO:0007669"/>
    <property type="project" value="UniProtKB-SubCell"/>
</dbReference>
<dbReference type="UniPathway" id="UPA00214"/>
<dbReference type="Pfam" id="PF02744">
    <property type="entry name" value="GalP_UDP_tr_C"/>
    <property type="match status" value="1"/>
</dbReference>
<proteinExistence type="inferred from homology"/>
<accession>A0A3A0W8H8</accession>
<evidence type="ECO:0000256" key="4">
    <source>
        <dbReference type="ARBA" id="ARBA00008706"/>
    </source>
</evidence>
<organism evidence="13 14">
    <name type="scientific">Staphylococcus gallinarum</name>
    <dbReference type="NCBI Taxonomy" id="1293"/>
    <lineage>
        <taxon>Bacteria</taxon>
        <taxon>Bacillati</taxon>
        <taxon>Bacillota</taxon>
        <taxon>Bacilli</taxon>
        <taxon>Bacillales</taxon>
        <taxon>Staphylococcaceae</taxon>
        <taxon>Staphylococcus</taxon>
    </lineage>
</organism>
<dbReference type="PIRSF" id="PIRSF006005">
    <property type="entry name" value="GalT_BS"/>
    <property type="match status" value="1"/>
</dbReference>
<evidence type="ECO:0000256" key="9">
    <source>
        <dbReference type="ARBA" id="ARBA00023277"/>
    </source>
</evidence>
<name>A0A3A0W8H8_STAGA</name>
<dbReference type="NCBIfam" id="TIGR01239">
    <property type="entry name" value="galT_2"/>
    <property type="match status" value="1"/>
</dbReference>
<comment type="similarity">
    <text evidence="4 10">Belongs to the galactose-1-phosphate uridylyltransferase type 2 family.</text>
</comment>
<evidence type="ECO:0000259" key="12">
    <source>
        <dbReference type="Pfam" id="PF02744"/>
    </source>
</evidence>
<evidence type="ECO:0000256" key="1">
    <source>
        <dbReference type="ARBA" id="ARBA00001107"/>
    </source>
</evidence>
<keyword evidence="7 10" id="KW-0548">Nucleotidyltransferase</keyword>
<sequence>MLLEQPLIERFVAYAIKHGDFEKEDSVYIQNRVLAILNAEGIEYNAALPNNINNNPSPNDITQYWIQQAVNHHIIEDTLYNKEIIEAQILDLITPRPSAINKQFFEAYKAAPNEATDYFYEISKLNHYVKEDAIANNINYEVMTEYGNIEVTINLSKPEKDAKQIALAKEAKSSEYPQCALCIENEGYKGSVLQAARTNHRIIRITLDDEHFGFQYSPYAYFQEHSIVLSEKHEPMKINRQTFINLLAFIDQFPHYFIGSNADIPVVGGSILSHNHYQTGKHTFPMDNAKEIDNFKMERFPSVKASILKWPMSVIRLKDSNKDTLIEAATYVMDCWNHYSDETVQVKAFSDKGERHHTITPIARYRNSLYEVDIVLRDNQTSDEYPDGIFHPHQDVQHIKKENIGLIEVMGTAILPGRLKRELQDVKDYLLDEAITDLGIHQSWADSMKDNYIVTKSNVDEIVDKEVGYKFKRVLEDAGVFKQTVEGQNAFKRFVQKLKND</sequence>
<keyword evidence="6 10" id="KW-0808">Transferase</keyword>
<evidence type="ECO:0000256" key="2">
    <source>
        <dbReference type="ARBA" id="ARBA00004496"/>
    </source>
</evidence>
<dbReference type="NCBIfam" id="NF003633">
    <property type="entry name" value="PRK05270.2-2"/>
    <property type="match status" value="1"/>
</dbReference>
<evidence type="ECO:0000256" key="10">
    <source>
        <dbReference type="HAMAP-Rule" id="MF_00571"/>
    </source>
</evidence>
<dbReference type="GO" id="GO:0008108">
    <property type="term" value="F:UDP-glucose:hexose-1-phosphate uridylyltransferase activity"/>
    <property type="evidence" value="ECO:0007669"/>
    <property type="project" value="UniProtKB-UniRule"/>
</dbReference>
<evidence type="ECO:0000256" key="6">
    <source>
        <dbReference type="ARBA" id="ARBA00022679"/>
    </source>
</evidence>
<keyword evidence="8 10" id="KW-0299">Galactose metabolism</keyword>
<evidence type="ECO:0000313" key="14">
    <source>
        <dbReference type="Proteomes" id="UP000265541"/>
    </source>
</evidence>
<dbReference type="PANTHER" id="PTHR39191">
    <property type="entry name" value="GALACTOSE-1-PHOSPHATE URIDYLYLTRANSFERASE"/>
    <property type="match status" value="1"/>
</dbReference>
<dbReference type="HAMAP" id="MF_00571">
    <property type="entry name" value="GalP_UDP_trans"/>
    <property type="match status" value="1"/>
</dbReference>
<dbReference type="InterPro" id="IPR000766">
    <property type="entry name" value="GalP_uridyl_Trfase_II"/>
</dbReference>
<dbReference type="Pfam" id="PF01087">
    <property type="entry name" value="GalP_UDP_transf"/>
    <property type="match status" value="1"/>
</dbReference>
<evidence type="ECO:0000256" key="5">
    <source>
        <dbReference type="ARBA" id="ARBA00022490"/>
    </source>
</evidence>
<evidence type="ECO:0000313" key="13">
    <source>
        <dbReference type="EMBL" id="RIP37557.1"/>
    </source>
</evidence>
<dbReference type="NCBIfam" id="NF003629">
    <property type="entry name" value="PRK05270.1-2"/>
    <property type="match status" value="1"/>
</dbReference>
<evidence type="ECO:0000256" key="3">
    <source>
        <dbReference type="ARBA" id="ARBA00004947"/>
    </source>
</evidence>
<dbReference type="EC" id="2.7.7.12" evidence="10"/>
<gene>
    <name evidence="10 13" type="primary">galT</name>
    <name evidence="13" type="ORF">BUZ14_02570</name>
</gene>
<dbReference type="GO" id="GO:0006012">
    <property type="term" value="P:galactose metabolic process"/>
    <property type="evidence" value="ECO:0007669"/>
    <property type="project" value="UniProtKB-UniRule"/>
</dbReference>
<dbReference type="InterPro" id="IPR005850">
    <property type="entry name" value="GalP_Utransf_C"/>
</dbReference>
<dbReference type="PANTHER" id="PTHR39191:SF1">
    <property type="entry name" value="DUF4922 DOMAIN-CONTAINING PROTEIN"/>
    <property type="match status" value="1"/>
</dbReference>
<dbReference type="OrthoDB" id="2293at2"/>
<evidence type="ECO:0000256" key="7">
    <source>
        <dbReference type="ARBA" id="ARBA00022695"/>
    </source>
</evidence>
<evidence type="ECO:0000256" key="8">
    <source>
        <dbReference type="ARBA" id="ARBA00023144"/>
    </source>
</evidence>
<comment type="pathway">
    <text evidence="3 10">Carbohydrate metabolism; galactose metabolism.</text>
</comment>
<feature type="domain" description="Galactose-1-phosphate uridyl transferase N-terminal" evidence="11">
    <location>
        <begin position="20"/>
        <end position="235"/>
    </location>
</feature>
<dbReference type="RefSeq" id="WP_119484422.1">
    <property type="nucleotide sequence ID" value="NZ_QYJN01000001.1"/>
</dbReference>
<comment type="subcellular location">
    <subcellularLocation>
        <location evidence="2 10">Cytoplasm</location>
    </subcellularLocation>
</comment>
<dbReference type="AlphaFoldDB" id="A0A3A0W8H8"/>
<comment type="caution">
    <text evidence="13">The sequence shown here is derived from an EMBL/GenBank/DDBJ whole genome shotgun (WGS) entry which is preliminary data.</text>
</comment>
<dbReference type="Proteomes" id="UP000265541">
    <property type="component" value="Unassembled WGS sequence"/>
</dbReference>
<evidence type="ECO:0000259" key="11">
    <source>
        <dbReference type="Pfam" id="PF01087"/>
    </source>
</evidence>
<dbReference type="EMBL" id="QYJN01000001">
    <property type="protein sequence ID" value="RIP37557.1"/>
    <property type="molecule type" value="Genomic_DNA"/>
</dbReference>
<keyword evidence="5 10" id="KW-0963">Cytoplasm</keyword>
<comment type="catalytic activity">
    <reaction evidence="1 10">
        <text>alpha-D-galactose 1-phosphate + UDP-alpha-D-glucose = alpha-D-glucose 1-phosphate + UDP-alpha-D-galactose</text>
        <dbReference type="Rhea" id="RHEA:13989"/>
        <dbReference type="ChEBI" id="CHEBI:58336"/>
        <dbReference type="ChEBI" id="CHEBI:58601"/>
        <dbReference type="ChEBI" id="CHEBI:58885"/>
        <dbReference type="ChEBI" id="CHEBI:66914"/>
        <dbReference type="EC" id="2.7.7.12"/>
    </reaction>
</comment>
<dbReference type="InterPro" id="IPR005849">
    <property type="entry name" value="GalP_Utransf_N"/>
</dbReference>
<reference evidence="13 14" key="1">
    <citation type="journal article" date="2016" name="Front. Microbiol.">
        <title>Comprehensive Phylogenetic Analysis of Bovine Non-aureus Staphylococci Species Based on Whole-Genome Sequencing.</title>
        <authorList>
            <person name="Naushad S."/>
            <person name="Barkema H.W."/>
            <person name="Luby C."/>
            <person name="Condas L.A."/>
            <person name="Nobrega D.B."/>
            <person name="Carson D.A."/>
            <person name="De Buck J."/>
        </authorList>
    </citation>
    <scope>NUCLEOTIDE SEQUENCE [LARGE SCALE GENOMIC DNA]</scope>
    <source>
        <strain evidence="13 14">SNUC 4781</strain>
    </source>
</reference>
<keyword evidence="9 10" id="KW-0119">Carbohydrate metabolism</keyword>
<feature type="domain" description="Galactose-1-phosphate uridyl transferase C-terminal" evidence="12">
    <location>
        <begin position="251"/>
        <end position="445"/>
    </location>
</feature>